<dbReference type="AlphaFoldDB" id="A0A4Y9YXI6"/>
<feature type="compositionally biased region" description="Polar residues" evidence="4">
    <location>
        <begin position="75"/>
        <end position="98"/>
    </location>
</feature>
<feature type="domain" description="RRM" evidence="5">
    <location>
        <begin position="216"/>
        <end position="292"/>
    </location>
</feature>
<dbReference type="PANTHER" id="PTHR48032:SF6">
    <property type="entry name" value="RNA-BINDING (RRM_RBD_RNP MOTIFS) FAMILY PROTEIN"/>
    <property type="match status" value="1"/>
</dbReference>
<dbReference type="InterPro" id="IPR000504">
    <property type="entry name" value="RRM_dom"/>
</dbReference>
<feature type="compositionally biased region" description="Acidic residues" evidence="4">
    <location>
        <begin position="1"/>
        <end position="19"/>
    </location>
</feature>
<name>A0A4Y9YXI6_9APHY</name>
<organism evidence="6 7">
    <name type="scientific">Rhodofomes roseus</name>
    <dbReference type="NCBI Taxonomy" id="34475"/>
    <lineage>
        <taxon>Eukaryota</taxon>
        <taxon>Fungi</taxon>
        <taxon>Dikarya</taxon>
        <taxon>Basidiomycota</taxon>
        <taxon>Agaricomycotina</taxon>
        <taxon>Agaricomycetes</taxon>
        <taxon>Polyporales</taxon>
        <taxon>Rhodofomes</taxon>
    </lineage>
</organism>
<dbReference type="SMART" id="SM00360">
    <property type="entry name" value="RRM"/>
    <property type="match status" value="2"/>
</dbReference>
<dbReference type="Pfam" id="PF00076">
    <property type="entry name" value="RRM_1"/>
    <property type="match status" value="2"/>
</dbReference>
<accession>A0A4Y9YXI6</accession>
<dbReference type="PANTHER" id="PTHR48032">
    <property type="entry name" value="RNA-BINDING PROTEIN MUSASHI HOMOLOG RBP6"/>
    <property type="match status" value="1"/>
</dbReference>
<evidence type="ECO:0000256" key="1">
    <source>
        <dbReference type="ARBA" id="ARBA00022737"/>
    </source>
</evidence>
<gene>
    <name evidence="6" type="ORF">EVJ58_g1867</name>
</gene>
<dbReference type="Gene3D" id="3.30.70.330">
    <property type="match status" value="2"/>
</dbReference>
<dbReference type="EMBL" id="SEKV01000064">
    <property type="protein sequence ID" value="TFY67065.1"/>
    <property type="molecule type" value="Genomic_DNA"/>
</dbReference>
<feature type="domain" description="RRM" evidence="5">
    <location>
        <begin position="133"/>
        <end position="214"/>
    </location>
</feature>
<feature type="region of interest" description="Disordered" evidence="4">
    <location>
        <begin position="393"/>
        <end position="439"/>
    </location>
</feature>
<evidence type="ECO:0000313" key="6">
    <source>
        <dbReference type="EMBL" id="TFY67065.1"/>
    </source>
</evidence>
<feature type="compositionally biased region" description="Gly residues" evidence="4">
    <location>
        <begin position="305"/>
        <end position="320"/>
    </location>
</feature>
<evidence type="ECO:0000256" key="4">
    <source>
        <dbReference type="SAM" id="MobiDB-lite"/>
    </source>
</evidence>
<dbReference type="GO" id="GO:0006417">
    <property type="term" value="P:regulation of translation"/>
    <property type="evidence" value="ECO:0007669"/>
    <property type="project" value="TreeGrafter"/>
</dbReference>
<sequence>MSDLDADLYGDLYGNDEQEFAVPTERAEEPTPTHSQDAQAPQHTQPAQIKTEKPPETLSSPLPIPSATPSTAPSNGSNGSAIPSYTSESAQPIQTYQERQADDYREVPQARQDYQPGGSADRPVRPSEMKEEGKMFIGGLNWDTTDEGLRKYFSQFGKVEACTIMRDAAGRSRCFAFLTFEDPASVNAVMVREHFLDGKIIDPKRAIPRQEHQRATKLFIGGLAGSVTSESMREYFSQFGKVVDATVMLDRETGRSKGFGFVSFENADVQPLLGFGNLEIDGKLIDVKLAQPRSQRENFSEGTQSGYGRGGNFSGQGSGFSGATAGATSSGNAPFDPQQLAQLYTRMMQQMGMNPHDGGGRMMPGMGMGMGGGMASPGMGMGRGGAGMAGAGAMSPGGGMGPNVPRGPRNGPGGPGGPAGVGPQRAGQRGQHNYHPYAR</sequence>
<evidence type="ECO:0000256" key="3">
    <source>
        <dbReference type="PROSITE-ProRule" id="PRU00176"/>
    </source>
</evidence>
<dbReference type="InterPro" id="IPR012677">
    <property type="entry name" value="Nucleotide-bd_a/b_plait_sf"/>
</dbReference>
<protein>
    <recommendedName>
        <fullName evidence="5">RRM domain-containing protein</fullName>
    </recommendedName>
</protein>
<dbReference type="GO" id="GO:0003729">
    <property type="term" value="F:mRNA binding"/>
    <property type="evidence" value="ECO:0007669"/>
    <property type="project" value="TreeGrafter"/>
</dbReference>
<reference evidence="6 7" key="1">
    <citation type="submission" date="2019-01" db="EMBL/GenBank/DDBJ databases">
        <title>Genome sequencing of the rare red list fungi Fomitopsis rosea.</title>
        <authorList>
            <person name="Buettner E."/>
            <person name="Kellner H."/>
        </authorList>
    </citation>
    <scope>NUCLEOTIDE SEQUENCE [LARGE SCALE GENOMIC DNA]</scope>
    <source>
        <strain evidence="6 7">DSM 105464</strain>
    </source>
</reference>
<comment type="caution">
    <text evidence="6">The sequence shown here is derived from an EMBL/GenBank/DDBJ whole genome shotgun (WGS) entry which is preliminary data.</text>
</comment>
<feature type="compositionally biased region" description="Gly residues" evidence="4">
    <location>
        <begin position="410"/>
        <end position="420"/>
    </location>
</feature>
<feature type="compositionally biased region" description="Polar residues" evidence="4">
    <location>
        <begin position="32"/>
        <end position="48"/>
    </location>
</feature>
<dbReference type="InterPro" id="IPR035979">
    <property type="entry name" value="RBD_domain_sf"/>
</dbReference>
<dbReference type="FunFam" id="3.30.70.330:FF:000025">
    <property type="entry name" value="RNA-binding protein Musashi homolog 2 isoform X1"/>
    <property type="match status" value="1"/>
</dbReference>
<feature type="compositionally biased region" description="Low complexity" evidence="4">
    <location>
        <begin position="321"/>
        <end position="333"/>
    </location>
</feature>
<dbReference type="SUPFAM" id="SSF54928">
    <property type="entry name" value="RNA-binding domain, RBD"/>
    <property type="match status" value="2"/>
</dbReference>
<keyword evidence="2 3" id="KW-0694">RNA-binding</keyword>
<feature type="region of interest" description="Disordered" evidence="4">
    <location>
        <begin position="293"/>
        <end position="333"/>
    </location>
</feature>
<dbReference type="STRING" id="34475.A0A4Y9YXI6"/>
<dbReference type="PROSITE" id="PS50102">
    <property type="entry name" value="RRM"/>
    <property type="match status" value="2"/>
</dbReference>
<dbReference type="InterPro" id="IPR034156">
    <property type="entry name" value="Hrp1_RRM1"/>
</dbReference>
<keyword evidence="1" id="KW-0677">Repeat</keyword>
<evidence type="ECO:0000256" key="2">
    <source>
        <dbReference type="ARBA" id="ARBA00022884"/>
    </source>
</evidence>
<feature type="region of interest" description="Disordered" evidence="4">
    <location>
        <begin position="110"/>
        <end position="129"/>
    </location>
</feature>
<evidence type="ECO:0000313" key="7">
    <source>
        <dbReference type="Proteomes" id="UP000298390"/>
    </source>
</evidence>
<dbReference type="Proteomes" id="UP000298390">
    <property type="component" value="Unassembled WGS sequence"/>
</dbReference>
<proteinExistence type="predicted"/>
<feature type="compositionally biased region" description="Low complexity" evidence="4">
    <location>
        <begin position="57"/>
        <end position="74"/>
    </location>
</feature>
<dbReference type="CDD" id="cd12577">
    <property type="entry name" value="RRM1_Hrp1p"/>
    <property type="match status" value="1"/>
</dbReference>
<feature type="region of interest" description="Disordered" evidence="4">
    <location>
        <begin position="1"/>
        <end position="103"/>
    </location>
</feature>
<evidence type="ECO:0000259" key="5">
    <source>
        <dbReference type="PROSITE" id="PS50102"/>
    </source>
</evidence>